<comment type="caution">
    <text evidence="3">The sequence shown here is derived from an EMBL/GenBank/DDBJ whole genome shotgun (WGS) entry which is preliminary data.</text>
</comment>
<dbReference type="CDD" id="cd18787">
    <property type="entry name" value="SF2_C_DEAD"/>
    <property type="match status" value="1"/>
</dbReference>
<dbReference type="AlphaFoldDB" id="A0A1D1US74"/>
<reference evidence="3 4" key="1">
    <citation type="journal article" date="2016" name="Nat. Commun.">
        <title>Extremotolerant tardigrade genome and improved radiotolerance of human cultured cells by tardigrade-unique protein.</title>
        <authorList>
            <person name="Hashimoto T."/>
            <person name="Horikawa D.D."/>
            <person name="Saito Y."/>
            <person name="Kuwahara H."/>
            <person name="Kozuka-Hata H."/>
            <person name="Shin-I T."/>
            <person name="Minakuchi Y."/>
            <person name="Ohishi K."/>
            <person name="Motoyama A."/>
            <person name="Aizu T."/>
            <person name="Enomoto A."/>
            <person name="Kondo K."/>
            <person name="Tanaka S."/>
            <person name="Hara Y."/>
            <person name="Koshikawa S."/>
            <person name="Sagara H."/>
            <person name="Miura T."/>
            <person name="Yokobori S."/>
            <person name="Miyagawa K."/>
            <person name="Suzuki Y."/>
            <person name="Kubo T."/>
            <person name="Oyama M."/>
            <person name="Kohara Y."/>
            <person name="Fujiyama A."/>
            <person name="Arakawa K."/>
            <person name="Katayama T."/>
            <person name="Toyoda A."/>
            <person name="Kunieda T."/>
        </authorList>
    </citation>
    <scope>NUCLEOTIDE SEQUENCE [LARGE SCALE GENOMIC DNA]</scope>
    <source>
        <strain evidence="3 4">YOKOZUNA-1</strain>
    </source>
</reference>
<keyword evidence="4" id="KW-1185">Reference proteome</keyword>
<accession>A0A1D1US74</accession>
<name>A0A1D1US74_RAMVA</name>
<organism evidence="3 4">
    <name type="scientific">Ramazzottius varieornatus</name>
    <name type="common">Water bear</name>
    <name type="synonym">Tardigrade</name>
    <dbReference type="NCBI Taxonomy" id="947166"/>
    <lineage>
        <taxon>Eukaryota</taxon>
        <taxon>Metazoa</taxon>
        <taxon>Ecdysozoa</taxon>
        <taxon>Tardigrada</taxon>
        <taxon>Eutardigrada</taxon>
        <taxon>Parachela</taxon>
        <taxon>Hypsibioidea</taxon>
        <taxon>Ramazzottiidae</taxon>
        <taxon>Ramazzottius</taxon>
    </lineage>
</organism>
<dbReference type="STRING" id="947166.A0A1D1US74"/>
<dbReference type="OrthoDB" id="196131at2759"/>
<proteinExistence type="predicted"/>
<dbReference type="InterPro" id="IPR027417">
    <property type="entry name" value="P-loop_NTPase"/>
</dbReference>
<dbReference type="Gene3D" id="3.40.50.300">
    <property type="entry name" value="P-loop containing nucleotide triphosphate hydrolases"/>
    <property type="match status" value="1"/>
</dbReference>
<sequence>METKDRRSANGSSTFKAGRSPIVIATDDAARGLDVSDIAVVVNYDYPGHSEDYVHRIGRTARGDKSGKAYTFMTEKNAHKAQDLINVLKESNQLVNPELHKLVEKAGSGGGGFRGHGGGRRSEGGSLSSHRFTGSENSAGGPARPQYGSPQFPGR</sequence>
<evidence type="ECO:0000259" key="2">
    <source>
        <dbReference type="PROSITE" id="PS51194"/>
    </source>
</evidence>
<evidence type="ECO:0000313" key="4">
    <source>
        <dbReference type="Proteomes" id="UP000186922"/>
    </source>
</evidence>
<evidence type="ECO:0000313" key="3">
    <source>
        <dbReference type="EMBL" id="GAU92291.1"/>
    </source>
</evidence>
<dbReference type="EMBL" id="BDGG01000002">
    <property type="protein sequence ID" value="GAU92291.1"/>
    <property type="molecule type" value="Genomic_DNA"/>
</dbReference>
<gene>
    <name evidence="3" type="primary">RvY_04391-1</name>
    <name evidence="3" type="synonym">RvY_04391.1</name>
    <name evidence="3" type="ORF">RvY_04391</name>
</gene>
<dbReference type="PROSITE" id="PS51194">
    <property type="entry name" value="HELICASE_CTER"/>
    <property type="match status" value="1"/>
</dbReference>
<dbReference type="Pfam" id="PF00271">
    <property type="entry name" value="Helicase_C"/>
    <property type="match status" value="1"/>
</dbReference>
<evidence type="ECO:0000256" key="1">
    <source>
        <dbReference type="SAM" id="MobiDB-lite"/>
    </source>
</evidence>
<dbReference type="SMART" id="SM00490">
    <property type="entry name" value="HELICc"/>
    <property type="match status" value="1"/>
</dbReference>
<feature type="domain" description="Helicase C-terminal" evidence="2">
    <location>
        <begin position="1"/>
        <end position="103"/>
    </location>
</feature>
<dbReference type="SUPFAM" id="SSF52540">
    <property type="entry name" value="P-loop containing nucleoside triphosphate hydrolases"/>
    <property type="match status" value="1"/>
</dbReference>
<dbReference type="Proteomes" id="UP000186922">
    <property type="component" value="Unassembled WGS sequence"/>
</dbReference>
<feature type="region of interest" description="Disordered" evidence="1">
    <location>
        <begin position="103"/>
        <end position="155"/>
    </location>
</feature>
<dbReference type="PANTHER" id="PTHR47958">
    <property type="entry name" value="ATP-DEPENDENT RNA HELICASE DBP3"/>
    <property type="match status" value="1"/>
</dbReference>
<feature type="compositionally biased region" description="Gly residues" evidence="1">
    <location>
        <begin position="107"/>
        <end position="116"/>
    </location>
</feature>
<protein>
    <recommendedName>
        <fullName evidence="2">Helicase C-terminal domain-containing protein</fullName>
    </recommendedName>
</protein>
<dbReference type="InterPro" id="IPR001650">
    <property type="entry name" value="Helicase_C-like"/>
</dbReference>